<dbReference type="SUPFAM" id="SSF47954">
    <property type="entry name" value="Cyclin-like"/>
    <property type="match status" value="2"/>
</dbReference>
<keyword evidence="6" id="KW-1185">Reference proteome</keyword>
<dbReference type="HOGENOM" id="CLU_022620_4_1_1"/>
<dbReference type="InterPro" id="IPR043198">
    <property type="entry name" value="Cyclin/Ssn8"/>
</dbReference>
<dbReference type="GO" id="GO:0016538">
    <property type="term" value="F:cyclin-dependent protein serine/threonine kinase regulator activity"/>
    <property type="evidence" value="ECO:0007669"/>
    <property type="project" value="InterPro"/>
</dbReference>
<dbReference type="CDD" id="cd20524">
    <property type="entry name" value="CYCLIN_CCNH_rpt1"/>
    <property type="match status" value="1"/>
</dbReference>
<reference evidence="5 6" key="1">
    <citation type="journal article" date="2014" name="BMC Genomics">
        <title>Comparative genomics of the major fungal agents of human and animal Sporotrichosis: Sporothrix schenckii and Sporothrix brasiliensis.</title>
        <authorList>
            <person name="Teixeira M.M."/>
            <person name="de Almeida L.G."/>
            <person name="Kubitschek-Barreira P."/>
            <person name="Alves F.L."/>
            <person name="Kioshima E.S."/>
            <person name="Abadio A.K."/>
            <person name="Fernandes L."/>
            <person name="Derengowski L.S."/>
            <person name="Ferreira K.S."/>
            <person name="Souza R.C."/>
            <person name="Ruiz J.C."/>
            <person name="de Andrade N.C."/>
            <person name="Paes H.C."/>
            <person name="Nicola A.M."/>
            <person name="Albuquerque P."/>
            <person name="Gerber A.L."/>
            <person name="Martins V.P."/>
            <person name="Peconick L.D."/>
            <person name="Neto A.V."/>
            <person name="Chaucanez C.B."/>
            <person name="Silva P.A."/>
            <person name="Cunha O.L."/>
            <person name="de Oliveira F.F."/>
            <person name="dos Santos T.C."/>
            <person name="Barros A.L."/>
            <person name="Soares M.A."/>
            <person name="de Oliveira L.M."/>
            <person name="Marini M.M."/>
            <person name="Villalobos-Duno H."/>
            <person name="Cunha M.M."/>
            <person name="de Hoog S."/>
            <person name="da Silveira J.F."/>
            <person name="Henrissat B."/>
            <person name="Nino-Vega G.A."/>
            <person name="Cisalpino P.S."/>
            <person name="Mora-Montes H.M."/>
            <person name="Almeida S.R."/>
            <person name="Stajich J.E."/>
            <person name="Lopes-Bezerra L.M."/>
            <person name="Vasconcelos A.T."/>
            <person name="Felipe M.S."/>
        </authorList>
    </citation>
    <scope>NUCLEOTIDE SEQUENCE [LARGE SCALE GENOMIC DNA]</scope>
    <source>
        <strain evidence="5 6">5110</strain>
    </source>
</reference>
<dbReference type="Gene3D" id="1.10.472.10">
    <property type="entry name" value="Cyclin-like"/>
    <property type="match status" value="2"/>
</dbReference>
<evidence type="ECO:0000259" key="4">
    <source>
        <dbReference type="SMART" id="SM00385"/>
    </source>
</evidence>
<dbReference type="VEuPathDB" id="FungiDB:SPBR_01730"/>
<dbReference type="InterPro" id="IPR031658">
    <property type="entry name" value="Cyclin_C_2"/>
</dbReference>
<dbReference type="GeneID" id="63674961"/>
<sequence>MASEDAVYRESSQFRLWSFSPSQLETLREQTNALAHESIEERRRETSNGANGNGNGSGNGSGSGSNGEDDKGTPSGSGSTVVYLTPAEEKMLLDFYTVELLRAAKFTEQPTDVQATAAVFFRRFYITHSIMTYPPAQLFKTALFFGAKSEGYYHKLDGFAEKFPNTTAADILAGEFLLCQGIRFSFDVKHPFRALEGAVMELRRLVDVDAQTSNSANDEEEISDSRVSNAHRRAREILKFSPLVTDAYFHYSPSQIMFAALWLADRALVERLLLGETFHRPASLGAAAADVATPILPGGGSANKKKKTEAADWERVNGAGVRDRVLSTIQRCSELLATEPPERFTEYWGQPESNNIIKPLLKKLKLCRDPDRFNLVALQQAKKEGAVKSYAKTSTHVAGGMDDDAAVFGKTLGTISGSETGTNTPDSLHEAKRRKVAKLEDPFGPPLK</sequence>
<dbReference type="OrthoDB" id="340962at2759"/>
<comment type="similarity">
    <text evidence="1">Belongs to the cyclin family. Cyclin C subfamily.</text>
</comment>
<feature type="compositionally biased region" description="Polar residues" evidence="3">
    <location>
        <begin position="413"/>
        <end position="426"/>
    </location>
</feature>
<accession>A0A0C2IW59</accession>
<dbReference type="PANTHER" id="PTHR10026">
    <property type="entry name" value="CYCLIN"/>
    <property type="match status" value="1"/>
</dbReference>
<dbReference type="CDD" id="cd20525">
    <property type="entry name" value="CYCLIN_CCNH_rpt2"/>
    <property type="match status" value="1"/>
</dbReference>
<evidence type="ECO:0000313" key="6">
    <source>
        <dbReference type="Proteomes" id="UP000031575"/>
    </source>
</evidence>
<dbReference type="InterPro" id="IPR036915">
    <property type="entry name" value="Cyclin-like_sf"/>
</dbReference>
<dbReference type="SMART" id="SM00385">
    <property type="entry name" value="CYCLIN"/>
    <property type="match status" value="1"/>
</dbReference>
<feature type="region of interest" description="Disordered" evidence="3">
    <location>
        <begin position="413"/>
        <end position="448"/>
    </location>
</feature>
<proteinExistence type="inferred from homology"/>
<evidence type="ECO:0000313" key="5">
    <source>
        <dbReference type="EMBL" id="KIH91030.1"/>
    </source>
</evidence>
<dbReference type="GO" id="GO:0006357">
    <property type="term" value="P:regulation of transcription by RNA polymerase II"/>
    <property type="evidence" value="ECO:0007669"/>
    <property type="project" value="InterPro"/>
</dbReference>
<dbReference type="InterPro" id="IPR013763">
    <property type="entry name" value="Cyclin-like_dom"/>
</dbReference>
<gene>
    <name evidence="5" type="ORF">SPBR_01730</name>
</gene>
<feature type="compositionally biased region" description="Gly residues" evidence="3">
    <location>
        <begin position="51"/>
        <end position="65"/>
    </location>
</feature>
<dbReference type="AlphaFoldDB" id="A0A0C2IW59"/>
<dbReference type="Pfam" id="PF16899">
    <property type="entry name" value="Cyclin_C_2"/>
    <property type="match status" value="1"/>
</dbReference>
<feature type="region of interest" description="Disordered" evidence="3">
    <location>
        <begin position="28"/>
        <end position="80"/>
    </location>
</feature>
<feature type="compositionally biased region" description="Basic and acidic residues" evidence="3">
    <location>
        <begin position="37"/>
        <end position="46"/>
    </location>
</feature>
<organism evidence="5 6">
    <name type="scientific">Sporothrix brasiliensis 5110</name>
    <dbReference type="NCBI Taxonomy" id="1398154"/>
    <lineage>
        <taxon>Eukaryota</taxon>
        <taxon>Fungi</taxon>
        <taxon>Dikarya</taxon>
        <taxon>Ascomycota</taxon>
        <taxon>Pezizomycotina</taxon>
        <taxon>Sordariomycetes</taxon>
        <taxon>Sordariomycetidae</taxon>
        <taxon>Ophiostomatales</taxon>
        <taxon>Ophiostomataceae</taxon>
        <taxon>Sporothrix</taxon>
    </lineage>
</organism>
<keyword evidence="2" id="KW-0195">Cyclin</keyword>
<feature type="domain" description="Cyclin-like" evidence="4">
    <location>
        <begin position="98"/>
        <end position="180"/>
    </location>
</feature>
<evidence type="ECO:0000256" key="1">
    <source>
        <dbReference type="ARBA" id="ARBA00008638"/>
    </source>
</evidence>
<dbReference type="Proteomes" id="UP000031575">
    <property type="component" value="Unassembled WGS sequence"/>
</dbReference>
<evidence type="ECO:0000256" key="2">
    <source>
        <dbReference type="ARBA" id="ARBA00023127"/>
    </source>
</evidence>
<protein>
    <submittedName>
        <fullName evidence="5">Cyclin-like protein</fullName>
    </submittedName>
</protein>
<name>A0A0C2IW59_9PEZI</name>
<dbReference type="RefSeq" id="XP_040619040.1">
    <property type="nucleotide sequence ID" value="XM_040760040.1"/>
</dbReference>
<evidence type="ECO:0000256" key="3">
    <source>
        <dbReference type="SAM" id="MobiDB-lite"/>
    </source>
</evidence>
<dbReference type="EMBL" id="AWTV01000007">
    <property type="protein sequence ID" value="KIH91030.1"/>
    <property type="molecule type" value="Genomic_DNA"/>
</dbReference>
<comment type="caution">
    <text evidence="5">The sequence shown here is derived from an EMBL/GenBank/DDBJ whole genome shotgun (WGS) entry which is preliminary data.</text>
</comment>